<dbReference type="Pfam" id="PF11738">
    <property type="entry name" value="DUF3298"/>
    <property type="match status" value="1"/>
</dbReference>
<sequence>MTTALRLSTIALCFLAVVACSKKEEKGKSTAPVAESATSFSQSNSDAEVVLSFPDTIKAFPELHVKLYTEGEADLKDFATQAAKDHAELKAAGSEPLPYFRSIKWTLPAQSEHLVSVYADMQDFTGGAHPNTNYQAILWDKDTQQALDTRTLFAQGANLSDADTYLCRQIEAERSKRAETPTTQAATGFTCPKLIDSRIALVPSTTAGKIGALEVLFAPYDVGPYAEGPYQIRIPQAVIRALINPAYAADFAGDPVAVTADPAG</sequence>
<dbReference type="Gene3D" id="3.90.640.20">
    <property type="entry name" value="Heat-shock cognate protein, ATPase"/>
    <property type="match status" value="1"/>
</dbReference>
<dbReference type="Gene3D" id="3.30.565.40">
    <property type="entry name" value="Fervidobacterium nodosum Rt17-B1 like"/>
    <property type="match status" value="1"/>
</dbReference>
<feature type="domain" description="Deacetylase PdaC" evidence="2">
    <location>
        <begin position="48"/>
        <end position="132"/>
    </location>
</feature>
<dbReference type="Proteomes" id="UP001214854">
    <property type="component" value="Unassembled WGS sequence"/>
</dbReference>
<accession>A0ABT5HTY3</accession>
<evidence type="ECO:0000313" key="4">
    <source>
        <dbReference type="Proteomes" id="UP001214854"/>
    </source>
</evidence>
<gene>
    <name evidence="3" type="ORF">PQU92_08985</name>
</gene>
<comment type="caution">
    <text evidence="3">The sequence shown here is derived from an EMBL/GenBank/DDBJ whole genome shotgun (WGS) entry which is preliminary data.</text>
</comment>
<dbReference type="Pfam" id="PF13739">
    <property type="entry name" value="PdaC"/>
    <property type="match status" value="1"/>
</dbReference>
<keyword evidence="4" id="KW-1185">Reference proteome</keyword>
<dbReference type="PROSITE" id="PS51257">
    <property type="entry name" value="PROKAR_LIPOPROTEIN"/>
    <property type="match status" value="1"/>
</dbReference>
<dbReference type="EMBL" id="JAQQKX010000006">
    <property type="protein sequence ID" value="MDC7683408.1"/>
    <property type="molecule type" value="Genomic_DNA"/>
</dbReference>
<feature type="domain" description="DUF3298" evidence="1">
    <location>
        <begin position="152"/>
        <end position="236"/>
    </location>
</feature>
<dbReference type="InterPro" id="IPR021729">
    <property type="entry name" value="DUF3298"/>
</dbReference>
<dbReference type="InterPro" id="IPR025303">
    <property type="entry name" value="PdaC"/>
</dbReference>
<evidence type="ECO:0000259" key="2">
    <source>
        <dbReference type="Pfam" id="PF13739"/>
    </source>
</evidence>
<dbReference type="InterPro" id="IPR037126">
    <property type="entry name" value="PdaC/RsiV-like_sf"/>
</dbReference>
<dbReference type="RefSeq" id="WP_272747878.1">
    <property type="nucleotide sequence ID" value="NZ_JAQQKX010000006.1"/>
</dbReference>
<protein>
    <submittedName>
        <fullName evidence="3">DUF4163 domain-containing protein</fullName>
    </submittedName>
</protein>
<organism evidence="3 4">
    <name type="scientific">Asticcacaulis aquaticus</name>
    <dbReference type="NCBI Taxonomy" id="2984212"/>
    <lineage>
        <taxon>Bacteria</taxon>
        <taxon>Pseudomonadati</taxon>
        <taxon>Pseudomonadota</taxon>
        <taxon>Alphaproteobacteria</taxon>
        <taxon>Caulobacterales</taxon>
        <taxon>Caulobacteraceae</taxon>
        <taxon>Asticcacaulis</taxon>
    </lineage>
</organism>
<evidence type="ECO:0000259" key="1">
    <source>
        <dbReference type="Pfam" id="PF11738"/>
    </source>
</evidence>
<name>A0ABT5HTY3_9CAUL</name>
<evidence type="ECO:0000313" key="3">
    <source>
        <dbReference type="EMBL" id="MDC7683408.1"/>
    </source>
</evidence>
<proteinExistence type="predicted"/>
<reference evidence="3 4" key="1">
    <citation type="submission" date="2023-01" db="EMBL/GenBank/DDBJ databases">
        <title>Novel species of the genus Asticcacaulis isolated from rivers.</title>
        <authorList>
            <person name="Lu H."/>
        </authorList>
    </citation>
    <scope>NUCLEOTIDE SEQUENCE [LARGE SCALE GENOMIC DNA]</scope>
    <source>
        <strain evidence="3 4">BYS171W</strain>
    </source>
</reference>